<evidence type="ECO:0000313" key="6">
    <source>
        <dbReference type="Proteomes" id="UP000054826"/>
    </source>
</evidence>
<dbReference type="EMBL" id="JYDS01000186">
    <property type="protein sequence ID" value="KRZ22026.1"/>
    <property type="molecule type" value="Genomic_DNA"/>
</dbReference>
<evidence type="ECO:0000313" key="1">
    <source>
        <dbReference type="EMBL" id="KRY72522.1"/>
    </source>
</evidence>
<evidence type="ECO:0000313" key="2">
    <source>
        <dbReference type="EMBL" id="KRZ22026.1"/>
    </source>
</evidence>
<sequence>MKCLNRVKGFREFQELEFMRFYSQQVAFSRSAERELITCGNLPMHFRKQDTDLHWSELRISGEIDEKLEAILSASGVTTTNRQ</sequence>
<dbReference type="Proteomes" id="UP000054826">
    <property type="component" value="Unassembled WGS sequence"/>
</dbReference>
<organism evidence="3 6">
    <name type="scientific">Trichinella pseudospiralis</name>
    <name type="common">Parasitic roundworm</name>
    <dbReference type="NCBI Taxonomy" id="6337"/>
    <lineage>
        <taxon>Eukaryota</taxon>
        <taxon>Metazoa</taxon>
        <taxon>Ecdysozoa</taxon>
        <taxon>Nematoda</taxon>
        <taxon>Enoplea</taxon>
        <taxon>Dorylaimia</taxon>
        <taxon>Trichinellida</taxon>
        <taxon>Trichinellidae</taxon>
        <taxon>Trichinella</taxon>
    </lineage>
</organism>
<dbReference type="EMBL" id="JYDV01000073">
    <property type="protein sequence ID" value="KRZ36459.1"/>
    <property type="molecule type" value="Genomic_DNA"/>
</dbReference>
<dbReference type="Proteomes" id="UP000054805">
    <property type="component" value="Unassembled WGS sequence"/>
</dbReference>
<dbReference type="EMBL" id="JYDR01000043">
    <property type="protein sequence ID" value="KRY72522.1"/>
    <property type="molecule type" value="Genomic_DNA"/>
</dbReference>
<keyword evidence="5" id="KW-1185">Reference proteome</keyword>
<name>A0A0V1JNC5_TRIPS</name>
<dbReference type="Proteomes" id="UP000054632">
    <property type="component" value="Unassembled WGS sequence"/>
</dbReference>
<evidence type="ECO:0000313" key="5">
    <source>
        <dbReference type="Proteomes" id="UP000054805"/>
    </source>
</evidence>
<gene>
    <name evidence="1" type="ORF">T4A_36</name>
    <name evidence="2" type="ORF">T4B_590</name>
    <name evidence="3" type="ORF">T4C_11623</name>
</gene>
<dbReference type="AlphaFoldDB" id="A0A0V1JNC5"/>
<accession>A0A0V1JNC5</accession>
<evidence type="ECO:0000313" key="3">
    <source>
        <dbReference type="EMBL" id="KRZ36459.1"/>
    </source>
</evidence>
<comment type="caution">
    <text evidence="3">The sequence shown here is derived from an EMBL/GenBank/DDBJ whole genome shotgun (WGS) entry which is preliminary data.</text>
</comment>
<evidence type="ECO:0000313" key="4">
    <source>
        <dbReference type="Proteomes" id="UP000054632"/>
    </source>
</evidence>
<proteinExistence type="predicted"/>
<reference evidence="4 5" key="1">
    <citation type="submission" date="2015-01" db="EMBL/GenBank/DDBJ databases">
        <title>Evolution of Trichinella species and genotypes.</title>
        <authorList>
            <person name="Korhonen P.K."/>
            <person name="Edoardo P."/>
            <person name="Giuseppe L.R."/>
            <person name="Gasser R.B."/>
        </authorList>
    </citation>
    <scope>NUCLEOTIDE SEQUENCE [LARGE SCALE GENOMIC DNA]</scope>
    <source>
        <strain evidence="1">ISS13</strain>
        <strain evidence="3">ISS176</strain>
        <strain evidence="2">ISS588</strain>
    </source>
</reference>
<protein>
    <submittedName>
        <fullName evidence="3">Uncharacterized protein</fullName>
    </submittedName>
</protein>